<sequence length="309" mass="34003">MYEIRLHHELAAQGFAPSELARLVRSGELTRPRRGAYALSPPGADDGAAHRRLVAATMRQLCDEAVASHVSAAVLHGLPTWTDQLDRAHVTRDRSGGGKHLHNLQVHGVPLAESEVTTLDGIRVTNLARTVLDLACAWSLERSVAAADAALRAGLPAGELLNTIEAAVGRRGVVRARCVGEIADRRSESPGESFSRVRFWRWGLPTPTPQYVVVDAAGRFVARGDFGWPELGTIGEFDGDSKYGVLLKPGQTVQMAVLEEKRREERMRELGWQVVRWTWSDLAHGTELVDRLEAAFRRGRTAAPHLRIR</sequence>
<dbReference type="RefSeq" id="WP_344805313.1">
    <property type="nucleotide sequence ID" value="NZ_BAABAB010000017.1"/>
</dbReference>
<protein>
    <recommendedName>
        <fullName evidence="1">AbiEi antitoxin N-terminal domain-containing protein</fullName>
    </recommendedName>
</protein>
<accession>A0ABP7A1N3</accession>
<dbReference type="InterPro" id="IPR025159">
    <property type="entry name" value="AbiEi_N"/>
</dbReference>
<proteinExistence type="predicted"/>
<dbReference type="EMBL" id="BAABAB010000017">
    <property type="protein sequence ID" value="GAA3623174.1"/>
    <property type="molecule type" value="Genomic_DNA"/>
</dbReference>
<keyword evidence="3" id="KW-1185">Reference proteome</keyword>
<reference evidence="3" key="1">
    <citation type="journal article" date="2019" name="Int. J. Syst. Evol. Microbiol.">
        <title>The Global Catalogue of Microorganisms (GCM) 10K type strain sequencing project: providing services to taxonomists for standard genome sequencing and annotation.</title>
        <authorList>
            <consortium name="The Broad Institute Genomics Platform"/>
            <consortium name="The Broad Institute Genome Sequencing Center for Infectious Disease"/>
            <person name="Wu L."/>
            <person name="Ma J."/>
        </authorList>
    </citation>
    <scope>NUCLEOTIDE SEQUENCE [LARGE SCALE GENOMIC DNA]</scope>
    <source>
        <strain evidence="3">JCM 16929</strain>
    </source>
</reference>
<evidence type="ECO:0000313" key="3">
    <source>
        <dbReference type="Proteomes" id="UP001501490"/>
    </source>
</evidence>
<comment type="caution">
    <text evidence="2">The sequence shown here is derived from an EMBL/GenBank/DDBJ whole genome shotgun (WGS) entry which is preliminary data.</text>
</comment>
<evidence type="ECO:0000313" key="2">
    <source>
        <dbReference type="EMBL" id="GAA3623174.1"/>
    </source>
</evidence>
<feature type="domain" description="AbiEi antitoxin N-terminal" evidence="1">
    <location>
        <begin position="9"/>
        <end position="39"/>
    </location>
</feature>
<organism evidence="2 3">
    <name type="scientific">Microlunatus ginsengisoli</name>
    <dbReference type="NCBI Taxonomy" id="363863"/>
    <lineage>
        <taxon>Bacteria</taxon>
        <taxon>Bacillati</taxon>
        <taxon>Actinomycetota</taxon>
        <taxon>Actinomycetes</taxon>
        <taxon>Propionibacteriales</taxon>
        <taxon>Propionibacteriaceae</taxon>
        <taxon>Microlunatus</taxon>
    </lineage>
</organism>
<evidence type="ECO:0000259" key="1">
    <source>
        <dbReference type="Pfam" id="PF13338"/>
    </source>
</evidence>
<name>A0ABP7A1N3_9ACTN</name>
<gene>
    <name evidence="2" type="ORF">GCM10022236_27000</name>
</gene>
<dbReference type="Pfam" id="PF13338">
    <property type="entry name" value="AbiEi_4"/>
    <property type="match status" value="1"/>
</dbReference>
<dbReference type="Proteomes" id="UP001501490">
    <property type="component" value="Unassembled WGS sequence"/>
</dbReference>